<name>A0A1I8EZ23_WUCBA</name>
<dbReference type="WBParaSite" id="maker-PairedContig_768-snap-gene-0.2-mRNA-1">
    <property type="protein sequence ID" value="maker-PairedContig_768-snap-gene-0.2-mRNA-1"/>
    <property type="gene ID" value="maker-PairedContig_768-snap-gene-0.2"/>
</dbReference>
<organism evidence="1">
    <name type="scientific">Wuchereria bancrofti</name>
    <dbReference type="NCBI Taxonomy" id="6293"/>
    <lineage>
        <taxon>Eukaryota</taxon>
        <taxon>Metazoa</taxon>
        <taxon>Ecdysozoa</taxon>
        <taxon>Nematoda</taxon>
        <taxon>Chromadorea</taxon>
        <taxon>Rhabditida</taxon>
        <taxon>Spirurina</taxon>
        <taxon>Spiruromorpha</taxon>
        <taxon>Filarioidea</taxon>
        <taxon>Onchocercidae</taxon>
        <taxon>Wuchereria</taxon>
    </lineage>
</organism>
<sequence>MLTYDAEKFYLKVEKGRKPRVQLFEELRNAQITIPYDQSTKWPPIRVQMSGGITIIVQRLEQQYKITVQHIMERKPDICVYVNALTHERDIRTCVRDINTQLNHVGVAGPNLEVTGRIKAIKVTFESTVGALHTNSKLSARSIILKAQHIFIKPEALFTCSKLRMISRRVQIDGRICCSDEMPSKMSVFIDSALLHIGIDGTIGTTRSSTDKTMSKIPENVVNVLHFRLTGCLANFGSIVSQNEMEFHIDGSVLSLQDSRIDSASRGYTALKQIKGISSETSDSLPTSSTLSSAILFEKPDTVAQLLEDGVDLNDSIKVNNTEDDTPRKIAVRKYKAVQATERRNKMREKITLIQALISTHDWKRGIITSNCINAKIGRDCADCAQFRSGTLSLTVYGNAKCEAKSIWSGGSVTVTVGHDLIIEGQVKHVNLDVSCGGNMATTEEAIISQEQWVKIVSTAFCVAGIWSVGEQFGLDVKSATFLEESYIEVDYFEGTIDKCCYNSGTWQTRFISLVIHGDLFTLHTGKVFVEETTIIEALSFNNCGIWKIKEAMKIILKGSANFYASSKFSANLLKIIAEGQCTIAGHLSLENLLAYIRNDMITAPGARINITIGATIAVGTFRNDSSWYFDGNLHLHVACIEQSEDAIIFVKDTFTMKIYDRSEERCHGRIVANYLIMNLAKRVRFDGYIRVNQIEICLPHVNESRLTIGGQLEILDGSLIMKGRSCENSEISSFLSSSSSSSSMISTIVTHSYPAFILEGQLKAEAIIAPFLAILFSTSSYSLLSGMDSIAKNAPYRTLISCYSLHTQRTSLIDSVPEILFPEAILCATTWLHEGQIRFNGEKNHMREVIVMIENFFQNDSVFSADRIEIRGNGMLQNTNRIFANDEMNIRLANFCSEFGQTQLENTQSKLLTASNECVHFGAQTQTSGNFDIKASKICMGLNRYESDRQIRINARSRLLIDNDIIDGNSNVILTARDSILFKSRVIVDLIEITLGAAYITEFVIKKNASVTTNQLRITGSCKYLTLVIDGELSCESMIIDTRIRQVKVVGNGILSCRKSMNIGGDSITLMIRDIRITELLGSLITITSNGALSLSPFDTHLKTVSIYADKCYLQGRIFVEHKIVLKINDGSCHISGEILGTCANSELSLECGNLILTGTLANMDFLESYTRVKIEHYETGMIKSVKNIVFEAEFISLDGKIIDSESVIATGEEVNIEGILQNQDGTHAAYSIFGKKILFDGEICGPARLELSGSEITFSGVSKNLKFLDIDANLATIAPVGLKCENFNFVAYSAILDGNLNVEIFWVTVQVALFIRTDLTNCAQCKLVAPLILALNCPMSSKMDISSLIYAFERIPDIKDGNETKHSAIFIEERERFESQALYDIANRFRIRSRKFEIQRNENHSADDDIGYVSRSSSEEIDEKRRNINDLQDVLYCTNLDNESLTSMSKVTTSDEDDCMDKDTVTDDELRNNETLNDDIRRSEKDKSNCNTTYVLNGERRLKATLPTLELHSFGSESSLASFDEKALMYSIPTPVKRSLIPRAAISTNSNGTIRKSRTFINYDT</sequence>
<evidence type="ECO:0000313" key="1">
    <source>
        <dbReference type="WBParaSite" id="maker-PairedContig_768-snap-gene-0.2-mRNA-1"/>
    </source>
</evidence>
<reference evidence="1" key="1">
    <citation type="submission" date="2016-11" db="UniProtKB">
        <authorList>
            <consortium name="WormBaseParasite"/>
        </authorList>
    </citation>
    <scope>IDENTIFICATION</scope>
    <source>
        <strain evidence="1">pt0022</strain>
    </source>
</reference>
<accession>A0A1I8EZ23</accession>
<dbReference type="STRING" id="6293.A0A1I8EZ23"/>
<protein>
    <submittedName>
        <fullName evidence="1">Uncharacterized protein</fullName>
    </submittedName>
</protein>
<proteinExistence type="predicted"/>